<proteinExistence type="predicted"/>
<organism evidence="2 3">
    <name type="scientific">Plastoroseomonas hellenica</name>
    <dbReference type="NCBI Taxonomy" id="2687306"/>
    <lineage>
        <taxon>Bacteria</taxon>
        <taxon>Pseudomonadati</taxon>
        <taxon>Pseudomonadota</taxon>
        <taxon>Alphaproteobacteria</taxon>
        <taxon>Acetobacterales</taxon>
        <taxon>Acetobacteraceae</taxon>
        <taxon>Plastoroseomonas</taxon>
    </lineage>
</organism>
<reference evidence="3" key="1">
    <citation type="journal article" date="2021" name="Syst. Appl. Microbiol.">
        <title>Roseomonas hellenica sp. nov., isolated from roots of wild-growing Alkanna tinctoria.</title>
        <authorList>
            <person name="Rat A."/>
            <person name="Naranjo H.D."/>
            <person name="Lebbe L."/>
            <person name="Cnockaert M."/>
            <person name="Krigas N."/>
            <person name="Grigoriadou K."/>
            <person name="Maloupa E."/>
            <person name="Willems A."/>
        </authorList>
    </citation>
    <scope>NUCLEOTIDE SEQUENCE [LARGE SCALE GENOMIC DNA]</scope>
    <source>
        <strain evidence="3">LMG 31523</strain>
    </source>
</reference>
<keyword evidence="3" id="KW-1185">Reference proteome</keyword>
<evidence type="ECO:0000313" key="2">
    <source>
        <dbReference type="EMBL" id="MBR0668581.1"/>
    </source>
</evidence>
<gene>
    <name evidence="2" type="ORF">GXW71_29790</name>
</gene>
<dbReference type="Proteomes" id="UP001196870">
    <property type="component" value="Unassembled WGS sequence"/>
</dbReference>
<dbReference type="RefSeq" id="WP_211856357.1">
    <property type="nucleotide sequence ID" value="NZ_JAAGBB010000061.1"/>
</dbReference>
<keyword evidence="1" id="KW-1133">Transmembrane helix</keyword>
<name>A0ABS5F7T7_9PROT</name>
<evidence type="ECO:0008006" key="4">
    <source>
        <dbReference type="Google" id="ProtNLM"/>
    </source>
</evidence>
<evidence type="ECO:0000256" key="1">
    <source>
        <dbReference type="SAM" id="Phobius"/>
    </source>
</evidence>
<comment type="caution">
    <text evidence="2">The sequence shown here is derived from an EMBL/GenBank/DDBJ whole genome shotgun (WGS) entry which is preliminary data.</text>
</comment>
<keyword evidence="1" id="KW-0472">Membrane</keyword>
<accession>A0ABS5F7T7</accession>
<feature type="transmembrane region" description="Helical" evidence="1">
    <location>
        <begin position="21"/>
        <end position="39"/>
    </location>
</feature>
<evidence type="ECO:0000313" key="3">
    <source>
        <dbReference type="Proteomes" id="UP001196870"/>
    </source>
</evidence>
<protein>
    <recommendedName>
        <fullName evidence="4">AlgX/AlgJ SGNH hydrolase-like domain-containing protein</fullName>
    </recommendedName>
</protein>
<sequence length="356" mass="39423">MTSSISSSDPPGAWARFLRRFAVSAGVLLALVYGFVALVDPWGALPLSLPIERLPVTQNQRFAYPMLARDSSFDSVVIGTSTLRLLDPVQLDALLGGRFANLAMNDSTAWEQMRLLDVFIDAHAAPRQVIIGLDRPWCEAGPLRRLTDRPFPEWIYAPSRWRGYREIFNLYAIEEAGRQVATIAGWARPRYGRAGYANFLPDDSRHDPARAHANLWPPQAPLPPAIPGRQFDFPPHALLAERLQRLPAGMRALLVLPPIHIGSQPPPETAEGQRWAQCKASIIRLAASVPQALLVDFMIPSPITREDAHYWDSLHYRLPVATTVMQALAGAARGEASAEGLYRLPATEAQAFSIFQ</sequence>
<keyword evidence="1" id="KW-0812">Transmembrane</keyword>
<dbReference type="EMBL" id="JAAGBB010000061">
    <property type="protein sequence ID" value="MBR0668581.1"/>
    <property type="molecule type" value="Genomic_DNA"/>
</dbReference>